<evidence type="ECO:0000256" key="8">
    <source>
        <dbReference type="ARBA" id="ARBA00022813"/>
    </source>
</evidence>
<protein>
    <recommendedName>
        <fullName evidence="10">Arginine biosynthesis bifunctional protein ArgJ</fullName>
    </recommendedName>
    <domain>
        <recommendedName>
            <fullName evidence="10">Glutamate N-acetyltransferase</fullName>
            <ecNumber evidence="10">2.3.1.35</ecNumber>
        </recommendedName>
        <alternativeName>
            <fullName evidence="10">Ornithine acetyltransferase</fullName>
            <shortName evidence="10">OATase</shortName>
        </alternativeName>
        <alternativeName>
            <fullName evidence="10">Ornithine transacetylase</fullName>
        </alternativeName>
    </domain>
    <domain>
        <recommendedName>
            <fullName evidence="10">Amino-acid acetyltransferase</fullName>
            <ecNumber evidence="10">2.3.1.1</ecNumber>
        </recommendedName>
        <alternativeName>
            <fullName evidence="10">N-acetylglutamate synthase</fullName>
            <shortName evidence="10">AGSase</shortName>
        </alternativeName>
    </domain>
    <component>
        <recommendedName>
            <fullName evidence="10">Arginine biosynthesis bifunctional protein ArgJ alpha chain</fullName>
        </recommendedName>
    </component>
    <component>
        <recommendedName>
            <fullName evidence="10">Arginine biosynthesis bifunctional protein ArgJ beta chain</fullName>
        </recommendedName>
    </component>
</protein>
<dbReference type="PANTHER" id="PTHR23100">
    <property type="entry name" value="ARGININE BIOSYNTHESIS BIFUNCTIONAL PROTEIN ARGJ"/>
    <property type="match status" value="1"/>
</dbReference>
<evidence type="ECO:0000256" key="2">
    <source>
        <dbReference type="ARBA" id="ARBA00006774"/>
    </source>
</evidence>
<dbReference type="InterPro" id="IPR016117">
    <property type="entry name" value="ArgJ-like_dom_sf"/>
</dbReference>
<dbReference type="Proteomes" id="UP000183085">
    <property type="component" value="Unassembled WGS sequence"/>
</dbReference>
<comment type="pathway">
    <text evidence="10">Amino-acid biosynthesis; L-arginine biosynthesis; L-ornithine and N-acetyl-L-glutamate from L-glutamate and N(2)-acetyl-L-ornithine (cyclic): step 1/1.</text>
</comment>
<keyword evidence="9 10" id="KW-0012">Acyltransferase</keyword>
<feature type="binding site" evidence="10">
    <location>
        <position position="152"/>
    </location>
    <ligand>
        <name>substrate</name>
    </ligand>
</feature>
<feature type="binding site" evidence="10">
    <location>
        <position position="189"/>
    </location>
    <ligand>
        <name>substrate</name>
    </ligand>
</feature>
<feature type="site" description="Cleavage; by autolysis" evidence="10">
    <location>
        <begin position="188"/>
        <end position="189"/>
    </location>
</feature>
<feature type="binding site" evidence="10">
    <location>
        <position position="272"/>
    </location>
    <ligand>
        <name>substrate</name>
    </ligand>
</feature>
<keyword evidence="4 10" id="KW-0963">Cytoplasm</keyword>
<evidence type="ECO:0000313" key="12">
    <source>
        <dbReference type="Proteomes" id="UP000183085"/>
    </source>
</evidence>
<proteinExistence type="inferred from homology"/>
<dbReference type="InterPro" id="IPR042195">
    <property type="entry name" value="ArgJ_beta_C"/>
</dbReference>
<feature type="binding site" evidence="10">
    <location>
        <position position="178"/>
    </location>
    <ligand>
        <name>substrate</name>
    </ligand>
</feature>
<dbReference type="GO" id="GO:0004358">
    <property type="term" value="F:L-glutamate N-acetyltransferase activity, acting on acetyl-L-ornithine as donor"/>
    <property type="evidence" value="ECO:0007669"/>
    <property type="project" value="UniProtKB-UniRule"/>
</dbReference>
<dbReference type="EC" id="2.3.1.35" evidence="10"/>
<keyword evidence="5 10" id="KW-0055">Arginine biosynthesis</keyword>
<comment type="function">
    <text evidence="10">Catalyzes two activities which are involved in the cyclic version of arginine biosynthesis: the synthesis of N-acetylglutamate from glutamate and acetyl-CoA as the acetyl donor, and of ornithine by transacetylation between N(2)-acetylornithine and glutamate.</text>
</comment>
<gene>
    <name evidence="10" type="primary">argJ</name>
    <name evidence="11" type="ORF">AUJ95_05620</name>
</gene>
<dbReference type="AlphaFoldDB" id="A0A1J5E467"/>
<feature type="active site" description="Nucleophile" evidence="10">
    <location>
        <position position="189"/>
    </location>
</feature>
<evidence type="ECO:0000256" key="1">
    <source>
        <dbReference type="ARBA" id="ARBA00004496"/>
    </source>
</evidence>
<comment type="similarity">
    <text evidence="2 10">Belongs to the ArgJ family.</text>
</comment>
<feature type="chain" id="PRO_5023545193" description="Arginine biosynthesis bifunctional protein ArgJ beta chain" evidence="10">
    <location>
        <begin position="189"/>
        <end position="399"/>
    </location>
</feature>
<keyword evidence="10" id="KW-0511">Multifunctional enzyme</keyword>
<dbReference type="Pfam" id="PF01960">
    <property type="entry name" value="ArgJ"/>
    <property type="match status" value="1"/>
</dbReference>
<name>A0A1J5E467_9BACT</name>
<comment type="subunit">
    <text evidence="3 10">Heterotetramer of two alpha and two beta chains.</text>
</comment>
<evidence type="ECO:0000256" key="7">
    <source>
        <dbReference type="ARBA" id="ARBA00022679"/>
    </source>
</evidence>
<dbReference type="GO" id="GO:0006592">
    <property type="term" value="P:ornithine biosynthetic process"/>
    <property type="evidence" value="ECO:0007669"/>
    <property type="project" value="TreeGrafter"/>
</dbReference>
<dbReference type="EMBL" id="MNYI01000151">
    <property type="protein sequence ID" value="OIP39378.1"/>
    <property type="molecule type" value="Genomic_DNA"/>
</dbReference>
<dbReference type="UniPathway" id="UPA00068">
    <property type="reaction ID" value="UER00106"/>
</dbReference>
<dbReference type="InterPro" id="IPR002813">
    <property type="entry name" value="Arg_biosynth_ArgJ"/>
</dbReference>
<comment type="catalytic activity">
    <reaction evidence="10">
        <text>N(2)-acetyl-L-ornithine + L-glutamate = N-acetyl-L-glutamate + L-ornithine</text>
        <dbReference type="Rhea" id="RHEA:15349"/>
        <dbReference type="ChEBI" id="CHEBI:29985"/>
        <dbReference type="ChEBI" id="CHEBI:44337"/>
        <dbReference type="ChEBI" id="CHEBI:46911"/>
        <dbReference type="ChEBI" id="CHEBI:57805"/>
        <dbReference type="EC" id="2.3.1.35"/>
    </reaction>
</comment>
<dbReference type="SUPFAM" id="SSF56266">
    <property type="entry name" value="DmpA/ArgJ-like"/>
    <property type="match status" value="1"/>
</dbReference>
<evidence type="ECO:0000313" key="11">
    <source>
        <dbReference type="EMBL" id="OIP39378.1"/>
    </source>
</evidence>
<dbReference type="CDD" id="cd02152">
    <property type="entry name" value="OAT"/>
    <property type="match status" value="1"/>
</dbReference>
<comment type="pathway">
    <text evidence="10">Amino-acid biosynthesis; L-arginine biosynthesis; N(2)-acetyl-L-ornithine from L-glutamate: step 1/4.</text>
</comment>
<dbReference type="NCBIfam" id="TIGR00120">
    <property type="entry name" value="ArgJ"/>
    <property type="match status" value="1"/>
</dbReference>
<evidence type="ECO:0000256" key="9">
    <source>
        <dbReference type="ARBA" id="ARBA00023315"/>
    </source>
</evidence>
<keyword evidence="6 10" id="KW-0028">Amino-acid biosynthesis</keyword>
<reference evidence="11 12" key="1">
    <citation type="journal article" date="2016" name="Environ. Microbiol.">
        <title>Genomic resolution of a cold subsurface aquifer community provides metabolic insights for novel microbes adapted to high CO concentrations.</title>
        <authorList>
            <person name="Probst A.J."/>
            <person name="Castelle C.J."/>
            <person name="Singh A."/>
            <person name="Brown C.T."/>
            <person name="Anantharaman K."/>
            <person name="Sharon I."/>
            <person name="Hug L.A."/>
            <person name="Burstein D."/>
            <person name="Emerson J.B."/>
            <person name="Thomas B.C."/>
            <person name="Banfield J.F."/>
        </authorList>
    </citation>
    <scope>NUCLEOTIDE SEQUENCE [LARGE SCALE GENOMIC DNA]</scope>
    <source>
        <strain evidence="11">CG2_30_40_21</strain>
    </source>
</reference>
<evidence type="ECO:0000256" key="6">
    <source>
        <dbReference type="ARBA" id="ARBA00022605"/>
    </source>
</evidence>
<dbReference type="FunFam" id="3.60.70.12:FF:000001">
    <property type="entry name" value="Arginine biosynthesis bifunctional protein ArgJ, chloroplastic"/>
    <property type="match status" value="1"/>
</dbReference>
<feature type="binding site" evidence="10">
    <location>
        <position position="394"/>
    </location>
    <ligand>
        <name>substrate</name>
    </ligand>
</feature>
<feature type="site" description="Involved in the stabilization of negative charge on the oxyanion by the formation of the oxyanion hole" evidence="10">
    <location>
        <position position="116"/>
    </location>
</feature>
<dbReference type="STRING" id="1817895.AUJ95_05620"/>
<dbReference type="PANTHER" id="PTHR23100:SF0">
    <property type="entry name" value="ARGININE BIOSYNTHESIS BIFUNCTIONAL PROTEIN ARGJ, MITOCHONDRIAL"/>
    <property type="match status" value="1"/>
</dbReference>
<feature type="chain" id="PRO_5023545192" description="Arginine biosynthesis bifunctional protein ArgJ alpha chain" evidence="10">
    <location>
        <begin position="1"/>
        <end position="188"/>
    </location>
</feature>
<dbReference type="FunFam" id="3.10.20.340:FF:000003">
    <property type="entry name" value="Arginine biosynthesis bifunctional protein ArgJ"/>
    <property type="match status" value="1"/>
</dbReference>
<keyword evidence="7 10" id="KW-0808">Transferase</keyword>
<dbReference type="GO" id="GO:0005737">
    <property type="term" value="C:cytoplasm"/>
    <property type="evidence" value="ECO:0007669"/>
    <property type="project" value="UniProtKB-SubCell"/>
</dbReference>
<organism evidence="11 12">
    <name type="scientific">Candidatus Desantisbacteria bacterium CG2_30_40_21</name>
    <dbReference type="NCBI Taxonomy" id="1817895"/>
    <lineage>
        <taxon>Bacteria</taxon>
        <taxon>Candidatus Desantisiibacteriota</taxon>
    </lineage>
</organism>
<keyword evidence="8 10" id="KW-0068">Autocatalytic cleavage</keyword>
<evidence type="ECO:0000256" key="4">
    <source>
        <dbReference type="ARBA" id="ARBA00022490"/>
    </source>
</evidence>
<comment type="catalytic activity">
    <reaction evidence="10">
        <text>L-glutamate + acetyl-CoA = N-acetyl-L-glutamate + CoA + H(+)</text>
        <dbReference type="Rhea" id="RHEA:24292"/>
        <dbReference type="ChEBI" id="CHEBI:15378"/>
        <dbReference type="ChEBI" id="CHEBI:29985"/>
        <dbReference type="ChEBI" id="CHEBI:44337"/>
        <dbReference type="ChEBI" id="CHEBI:57287"/>
        <dbReference type="ChEBI" id="CHEBI:57288"/>
        <dbReference type="EC" id="2.3.1.1"/>
    </reaction>
</comment>
<dbReference type="NCBIfam" id="NF003802">
    <property type="entry name" value="PRK05388.1"/>
    <property type="match status" value="1"/>
</dbReference>
<dbReference type="HAMAP" id="MF_01106">
    <property type="entry name" value="ArgJ"/>
    <property type="match status" value="1"/>
</dbReference>
<comment type="subcellular location">
    <subcellularLocation>
        <location evidence="1 10">Cytoplasm</location>
    </subcellularLocation>
</comment>
<sequence length="399" mass="41779">MDIQQISGGITAPKGFLAAGVCCGLKTVGNDLAIIYSQEPCVAAAVFTSNRFQAAPVSVSKQHLASASAFHAIVANSGCANCATGEQGIRDAQAMAEITAAFLNIPEDSILVASTGKIGTFLSMDKIKAGIRDALSTLNKEGGLAAAEAILTTDSVPKQVAVKLVIQGKQVIIGGIAKGAGMIAPNMATMLAFLTTDAMLSKELLDKMFRNAVNSSFNSITIDGDTSTNDTAAILANGASGVVLNESDLDVFQAGLNHICLELATMIVRDAEGATKLLKIHIKNAPNQDMARTIGLSIANSTLVKCALFGADPNWGRILCAIGNAGIDIDLGDIDVYVGQMQLVKNSYAWEFDHAEAHRILSMNEVELTVDLKQGDHEAVVLGCDITTEYVGFNAHYST</sequence>
<dbReference type="Gene3D" id="3.10.20.340">
    <property type="entry name" value="ArgJ beta chain, C-terminal domain"/>
    <property type="match status" value="1"/>
</dbReference>
<comment type="caution">
    <text evidence="11">The sequence shown here is derived from an EMBL/GenBank/DDBJ whole genome shotgun (WGS) entry which is preliminary data.</text>
</comment>
<evidence type="ECO:0000256" key="5">
    <source>
        <dbReference type="ARBA" id="ARBA00022571"/>
    </source>
</evidence>
<dbReference type="EC" id="2.3.1.1" evidence="10"/>
<feature type="site" description="Involved in the stabilization of negative charge on the oxyanion by the formation of the oxyanion hole" evidence="10">
    <location>
        <position position="115"/>
    </location>
</feature>
<dbReference type="Gene3D" id="3.60.70.12">
    <property type="entry name" value="L-amino peptidase D-ALA esterase/amidase"/>
    <property type="match status" value="1"/>
</dbReference>
<evidence type="ECO:0000256" key="10">
    <source>
        <dbReference type="HAMAP-Rule" id="MF_01106"/>
    </source>
</evidence>
<feature type="binding site" evidence="10">
    <location>
        <position position="399"/>
    </location>
    <ligand>
        <name>substrate</name>
    </ligand>
</feature>
<evidence type="ECO:0000256" key="3">
    <source>
        <dbReference type="ARBA" id="ARBA00011475"/>
    </source>
</evidence>
<dbReference type="GO" id="GO:0006526">
    <property type="term" value="P:L-arginine biosynthetic process"/>
    <property type="evidence" value="ECO:0007669"/>
    <property type="project" value="UniProtKB-UniRule"/>
</dbReference>
<accession>A0A1J5E467</accession>
<dbReference type="GO" id="GO:0004042">
    <property type="term" value="F:L-glutamate N-acetyltransferase activity"/>
    <property type="evidence" value="ECO:0007669"/>
    <property type="project" value="UniProtKB-UniRule"/>
</dbReference>